<keyword evidence="2" id="KW-1185">Reference proteome</keyword>
<organism evidence="1 2">
    <name type="scientific">Gossypium stocksii</name>
    <dbReference type="NCBI Taxonomy" id="47602"/>
    <lineage>
        <taxon>Eukaryota</taxon>
        <taxon>Viridiplantae</taxon>
        <taxon>Streptophyta</taxon>
        <taxon>Embryophyta</taxon>
        <taxon>Tracheophyta</taxon>
        <taxon>Spermatophyta</taxon>
        <taxon>Magnoliopsida</taxon>
        <taxon>eudicotyledons</taxon>
        <taxon>Gunneridae</taxon>
        <taxon>Pentapetalae</taxon>
        <taxon>rosids</taxon>
        <taxon>malvids</taxon>
        <taxon>Malvales</taxon>
        <taxon>Malvaceae</taxon>
        <taxon>Malvoideae</taxon>
        <taxon>Gossypium</taxon>
    </lineage>
</organism>
<proteinExistence type="predicted"/>
<dbReference type="Proteomes" id="UP000828251">
    <property type="component" value="Unassembled WGS sequence"/>
</dbReference>
<dbReference type="EMBL" id="JAIQCV010000008">
    <property type="protein sequence ID" value="KAH1073028.1"/>
    <property type="molecule type" value="Genomic_DNA"/>
</dbReference>
<evidence type="ECO:0000313" key="2">
    <source>
        <dbReference type="Proteomes" id="UP000828251"/>
    </source>
</evidence>
<protein>
    <submittedName>
        <fullName evidence="1">Uncharacterized protein</fullName>
    </submittedName>
</protein>
<sequence>NGKHETNLMLRFRGNDCLKWKKLNHQKIKINYDAFRMSELGWAVVAAVARDCTRKVVDG</sequence>
<evidence type="ECO:0000313" key="1">
    <source>
        <dbReference type="EMBL" id="KAH1073028.1"/>
    </source>
</evidence>
<reference evidence="1 2" key="1">
    <citation type="journal article" date="2021" name="Plant Biotechnol. J.">
        <title>Multi-omics assisted identification of the key and species-specific regulatory components of drought-tolerant mechanisms in Gossypium stocksii.</title>
        <authorList>
            <person name="Yu D."/>
            <person name="Ke L."/>
            <person name="Zhang D."/>
            <person name="Wu Y."/>
            <person name="Sun Y."/>
            <person name="Mei J."/>
            <person name="Sun J."/>
            <person name="Sun Y."/>
        </authorList>
    </citation>
    <scope>NUCLEOTIDE SEQUENCE [LARGE SCALE GENOMIC DNA]</scope>
    <source>
        <strain evidence="2">cv. E1</strain>
        <tissue evidence="1">Leaf</tissue>
    </source>
</reference>
<feature type="non-terminal residue" evidence="1">
    <location>
        <position position="1"/>
    </location>
</feature>
<accession>A0A9D3V7H9</accession>
<gene>
    <name evidence="1" type="ORF">J1N35_025356</name>
</gene>
<comment type="caution">
    <text evidence="1">The sequence shown here is derived from an EMBL/GenBank/DDBJ whole genome shotgun (WGS) entry which is preliminary data.</text>
</comment>
<name>A0A9D3V7H9_9ROSI</name>
<dbReference type="AlphaFoldDB" id="A0A9D3V7H9"/>